<feature type="transmembrane region" description="Helical" evidence="7">
    <location>
        <begin position="157"/>
        <end position="174"/>
    </location>
</feature>
<dbReference type="Gene3D" id="1.10.3720.10">
    <property type="entry name" value="MetI-like"/>
    <property type="match status" value="1"/>
</dbReference>
<dbReference type="AlphaFoldDB" id="A0A6F8ZGD0"/>
<dbReference type="KEGG" id="hfv:R50_1217"/>
<sequence length="295" mass="31005">MQTSLLLPPRGAGPALMPRPGVWTRFRRHPLARAGGAGLALLVAFTFLGPVVYPINPDQPHLAHLLQPPGGGFPLGTDGLGRDELARLMWGGQPALETGFAAAAVAVVAGTAYGMIAGLAGGVVDAVLMRLVDVVLAVPPLFLLLFLGAVLRPGVPLLILILGAVSWSPVSRLVRAEVLRLKQLPFVEAEYAMGAGPLHMMRQALLPNLLGVVLVTATFTTADAILAVAVLSFLGLGLPPPAPNWGRMLASAMGTMYQHTWWLVYPPGLAILATELSLTWVGDALRAAFDPRLTP</sequence>
<reference evidence="9 10" key="1">
    <citation type="submission" date="2020-02" db="EMBL/GenBank/DDBJ databases">
        <authorList>
            <person name="Hogendoorn C."/>
        </authorList>
    </citation>
    <scope>NUCLEOTIDE SEQUENCE [LARGE SCALE GENOMIC DNA]</scope>
    <source>
        <strain evidence="9">R501</strain>
    </source>
</reference>
<keyword evidence="5 7" id="KW-1133">Transmembrane helix</keyword>
<evidence type="ECO:0000259" key="8">
    <source>
        <dbReference type="PROSITE" id="PS50928"/>
    </source>
</evidence>
<dbReference type="Proteomes" id="UP000503399">
    <property type="component" value="Chromosome"/>
</dbReference>
<dbReference type="GO" id="GO:0005886">
    <property type="term" value="C:plasma membrane"/>
    <property type="evidence" value="ECO:0007669"/>
    <property type="project" value="UniProtKB-SubCell"/>
</dbReference>
<evidence type="ECO:0000256" key="4">
    <source>
        <dbReference type="ARBA" id="ARBA00022692"/>
    </source>
</evidence>
<proteinExistence type="inferred from homology"/>
<dbReference type="GO" id="GO:0055085">
    <property type="term" value="P:transmembrane transport"/>
    <property type="evidence" value="ECO:0007669"/>
    <property type="project" value="InterPro"/>
</dbReference>
<dbReference type="InterPro" id="IPR035906">
    <property type="entry name" value="MetI-like_sf"/>
</dbReference>
<feature type="transmembrane region" description="Helical" evidence="7">
    <location>
        <begin position="209"/>
        <end position="239"/>
    </location>
</feature>
<evidence type="ECO:0000256" key="2">
    <source>
        <dbReference type="ARBA" id="ARBA00022448"/>
    </source>
</evidence>
<keyword evidence="10" id="KW-1185">Reference proteome</keyword>
<evidence type="ECO:0000256" key="5">
    <source>
        <dbReference type="ARBA" id="ARBA00022989"/>
    </source>
</evidence>
<evidence type="ECO:0000256" key="1">
    <source>
        <dbReference type="ARBA" id="ARBA00004651"/>
    </source>
</evidence>
<keyword evidence="6 7" id="KW-0472">Membrane</keyword>
<accession>A0A6F8ZGD0</accession>
<feature type="transmembrane region" description="Helical" evidence="7">
    <location>
        <begin position="34"/>
        <end position="55"/>
    </location>
</feature>
<protein>
    <submittedName>
        <fullName evidence="9">ABC transmembrane type-1 domain-containing protein</fullName>
    </submittedName>
</protein>
<dbReference type="Pfam" id="PF00528">
    <property type="entry name" value="BPD_transp_1"/>
    <property type="match status" value="1"/>
</dbReference>
<comment type="subcellular location">
    <subcellularLocation>
        <location evidence="1 7">Cell membrane</location>
        <topology evidence="1 7">Multi-pass membrane protein</topology>
    </subcellularLocation>
</comment>
<name>A0A6F8ZGD0_9FIRM</name>
<feature type="transmembrane region" description="Helical" evidence="7">
    <location>
        <begin position="99"/>
        <end position="124"/>
    </location>
</feature>
<evidence type="ECO:0000313" key="10">
    <source>
        <dbReference type="Proteomes" id="UP000503399"/>
    </source>
</evidence>
<evidence type="ECO:0000256" key="6">
    <source>
        <dbReference type="ARBA" id="ARBA00023136"/>
    </source>
</evidence>
<evidence type="ECO:0000313" key="9">
    <source>
        <dbReference type="EMBL" id="CAB1128723.1"/>
    </source>
</evidence>
<feature type="transmembrane region" description="Helical" evidence="7">
    <location>
        <begin position="131"/>
        <end position="151"/>
    </location>
</feature>
<keyword evidence="2 7" id="KW-0813">Transport</keyword>
<dbReference type="CDD" id="cd06261">
    <property type="entry name" value="TM_PBP2"/>
    <property type="match status" value="1"/>
</dbReference>
<evidence type="ECO:0000256" key="7">
    <source>
        <dbReference type="RuleBase" id="RU363032"/>
    </source>
</evidence>
<dbReference type="PROSITE" id="PS50928">
    <property type="entry name" value="ABC_TM1"/>
    <property type="match status" value="1"/>
</dbReference>
<keyword evidence="3" id="KW-1003">Cell membrane</keyword>
<dbReference type="InterPro" id="IPR000515">
    <property type="entry name" value="MetI-like"/>
</dbReference>
<dbReference type="EMBL" id="LR778114">
    <property type="protein sequence ID" value="CAB1128723.1"/>
    <property type="molecule type" value="Genomic_DNA"/>
</dbReference>
<gene>
    <name evidence="9" type="ORF">R50_1217</name>
</gene>
<organism evidence="9 10">
    <name type="scientific">Candidatus Hydrogenisulfobacillus filiaventi</name>
    <dbReference type="NCBI Taxonomy" id="2707344"/>
    <lineage>
        <taxon>Bacteria</taxon>
        <taxon>Bacillati</taxon>
        <taxon>Bacillota</taxon>
        <taxon>Clostridia</taxon>
        <taxon>Eubacteriales</taxon>
        <taxon>Clostridiales Family XVII. Incertae Sedis</taxon>
        <taxon>Candidatus Hydrogenisulfobacillus</taxon>
    </lineage>
</organism>
<feature type="transmembrane region" description="Helical" evidence="7">
    <location>
        <begin position="259"/>
        <end position="282"/>
    </location>
</feature>
<dbReference type="InterPro" id="IPR025966">
    <property type="entry name" value="OppC_N"/>
</dbReference>
<feature type="domain" description="ABC transmembrane type-1" evidence="8">
    <location>
        <begin position="96"/>
        <end position="282"/>
    </location>
</feature>
<dbReference type="InterPro" id="IPR050366">
    <property type="entry name" value="BP-dependent_transpt_permease"/>
</dbReference>
<keyword evidence="4 7" id="KW-0812">Transmembrane</keyword>
<evidence type="ECO:0000256" key="3">
    <source>
        <dbReference type="ARBA" id="ARBA00022475"/>
    </source>
</evidence>
<dbReference type="PANTHER" id="PTHR43386:SF1">
    <property type="entry name" value="D,D-DIPEPTIDE TRANSPORT SYSTEM PERMEASE PROTEIN DDPC-RELATED"/>
    <property type="match status" value="1"/>
</dbReference>
<dbReference type="PANTHER" id="PTHR43386">
    <property type="entry name" value="OLIGOPEPTIDE TRANSPORT SYSTEM PERMEASE PROTEIN APPC"/>
    <property type="match status" value="1"/>
</dbReference>
<comment type="similarity">
    <text evidence="7">Belongs to the binding-protein-dependent transport system permease family.</text>
</comment>
<dbReference type="Pfam" id="PF12911">
    <property type="entry name" value="OppC_N"/>
    <property type="match status" value="1"/>
</dbReference>
<dbReference type="SUPFAM" id="SSF161098">
    <property type="entry name" value="MetI-like"/>
    <property type="match status" value="1"/>
</dbReference>